<evidence type="ECO:0000313" key="2">
    <source>
        <dbReference type="EMBL" id="KGI21954.1"/>
    </source>
</evidence>
<sequence>MRFLFLFTSLIYSIVSSAQVIDRSIVVNNINKVTQDYAFLDGDVLSFRIKRNSVEKCSLNWELSIELKDNSFIPLIQEDIVNDSFSFTITPELFKQDNLKYRRIETNDNSSIYYHAVIVLHNNNAVVDTMSISINVLPSTPRIVSASLEGVFDYEQCSYNDQAELFASFTAHSMDKCYLALIQSTDSLFLQTYPKDYTITYIPIDFVDDDNGYSIKYGASDWGQYYKIMALNNYGCVFSMDAIHTTKLINDPNIISAIEHSYQSTNIKNLSPDSAYHIISCKENKIFLNTSFGVRTPIKIFSLEGRLVLSDTITNSIDISFLPKGVYFVKVLFSMGKYVSCKIIKI</sequence>
<dbReference type="Proteomes" id="UP000029723">
    <property type="component" value="Unassembled WGS sequence"/>
</dbReference>
<keyword evidence="1" id="KW-0732">Signal</keyword>
<dbReference type="RefSeq" id="WP_036927679.1">
    <property type="nucleotide sequence ID" value="NZ_JRPQ01000099.1"/>
</dbReference>
<accession>A0A098YRI1</accession>
<proteinExistence type="predicted"/>
<evidence type="ECO:0008006" key="4">
    <source>
        <dbReference type="Google" id="ProtNLM"/>
    </source>
</evidence>
<comment type="caution">
    <text evidence="2">The sequence shown here is derived from an EMBL/GenBank/DDBJ whole genome shotgun (WGS) entry which is preliminary data.</text>
</comment>
<dbReference type="AlphaFoldDB" id="A0A098YRI1"/>
<organism evidence="2 3">
    <name type="scientific">Hoylesella timonensis S9-PR14</name>
    <dbReference type="NCBI Taxonomy" id="1401062"/>
    <lineage>
        <taxon>Bacteria</taxon>
        <taxon>Pseudomonadati</taxon>
        <taxon>Bacteroidota</taxon>
        <taxon>Bacteroidia</taxon>
        <taxon>Bacteroidales</taxon>
        <taxon>Prevotellaceae</taxon>
        <taxon>Hoylesella</taxon>
    </lineage>
</organism>
<reference evidence="2 3" key="1">
    <citation type="submission" date="2014-07" db="EMBL/GenBank/DDBJ databases">
        <authorList>
            <person name="McCorrison J."/>
            <person name="Sanka R."/>
            <person name="Torralba M."/>
            <person name="Gillis M."/>
            <person name="Haft D.H."/>
            <person name="Methe B."/>
            <person name="Sutton G."/>
            <person name="Nelson K.E."/>
        </authorList>
    </citation>
    <scope>NUCLEOTIDE SEQUENCE [LARGE SCALE GENOMIC DNA]</scope>
    <source>
        <strain evidence="2 3">S9-PR14</strain>
    </source>
</reference>
<dbReference type="NCBIfam" id="TIGR04183">
    <property type="entry name" value="Por_Secre_tail"/>
    <property type="match status" value="1"/>
</dbReference>
<feature type="chain" id="PRO_5001942701" description="Secretion system C-terminal sorting domain-containing protein" evidence="1">
    <location>
        <begin position="19"/>
        <end position="346"/>
    </location>
</feature>
<dbReference type="InterPro" id="IPR026444">
    <property type="entry name" value="Secre_tail"/>
</dbReference>
<protein>
    <recommendedName>
        <fullName evidence="4">Secretion system C-terminal sorting domain-containing protein</fullName>
    </recommendedName>
</protein>
<dbReference type="OrthoDB" id="975810at2"/>
<feature type="signal peptide" evidence="1">
    <location>
        <begin position="1"/>
        <end position="18"/>
    </location>
</feature>
<gene>
    <name evidence="2" type="ORF">HMPREF9304_07190</name>
</gene>
<dbReference type="EMBL" id="JRPQ01000099">
    <property type="protein sequence ID" value="KGI21954.1"/>
    <property type="molecule type" value="Genomic_DNA"/>
</dbReference>
<evidence type="ECO:0000256" key="1">
    <source>
        <dbReference type="SAM" id="SignalP"/>
    </source>
</evidence>
<evidence type="ECO:0000313" key="3">
    <source>
        <dbReference type="Proteomes" id="UP000029723"/>
    </source>
</evidence>
<name>A0A098YRI1_9BACT</name>